<dbReference type="Pfam" id="PF01926">
    <property type="entry name" value="MMR_HSR1"/>
    <property type="match status" value="1"/>
</dbReference>
<evidence type="ECO:0000256" key="5">
    <source>
        <dbReference type="SAM" id="MobiDB-lite"/>
    </source>
</evidence>
<feature type="compositionally biased region" description="Polar residues" evidence="5">
    <location>
        <begin position="76"/>
        <end position="85"/>
    </location>
</feature>
<feature type="compositionally biased region" description="Basic and acidic residues" evidence="5">
    <location>
        <begin position="24"/>
        <end position="35"/>
    </location>
</feature>
<feature type="non-terminal residue" evidence="7">
    <location>
        <position position="451"/>
    </location>
</feature>
<reference evidence="7 8" key="1">
    <citation type="submission" date="2019-03" db="EMBL/GenBank/DDBJ databases">
        <title>Single cell metagenomics reveals metabolic interactions within the superorganism composed of flagellate Streblomastix strix and complex community of Bacteroidetes bacteria on its surface.</title>
        <authorList>
            <person name="Treitli S.C."/>
            <person name="Kolisko M."/>
            <person name="Husnik F."/>
            <person name="Keeling P."/>
            <person name="Hampl V."/>
        </authorList>
    </citation>
    <scope>NUCLEOTIDE SEQUENCE [LARGE SCALE GENOMIC DNA]</scope>
    <source>
        <strain evidence="7">ST1C</strain>
    </source>
</reference>
<dbReference type="InterPro" id="IPR043358">
    <property type="entry name" value="GNL1-like"/>
</dbReference>
<proteinExistence type="predicted"/>
<evidence type="ECO:0000256" key="2">
    <source>
        <dbReference type="ARBA" id="ARBA00023134"/>
    </source>
</evidence>
<dbReference type="InterPro" id="IPR027417">
    <property type="entry name" value="P-loop_NTPase"/>
</dbReference>
<feature type="compositionally biased region" description="Acidic residues" evidence="5">
    <location>
        <begin position="422"/>
        <end position="436"/>
    </location>
</feature>
<feature type="region of interest" description="Disordered" evidence="5">
    <location>
        <begin position="171"/>
        <end position="192"/>
    </location>
</feature>
<dbReference type="InterPro" id="IPR006073">
    <property type="entry name" value="GTP-bd"/>
</dbReference>
<name>A0A5J4TLZ8_9EUKA</name>
<evidence type="ECO:0000256" key="1">
    <source>
        <dbReference type="ARBA" id="ARBA00022741"/>
    </source>
</evidence>
<feature type="compositionally biased region" description="Acidic residues" evidence="5">
    <location>
        <begin position="180"/>
        <end position="190"/>
    </location>
</feature>
<evidence type="ECO:0000256" key="3">
    <source>
        <dbReference type="ARBA" id="ARBA00037770"/>
    </source>
</evidence>
<sequence>PYSTKGKYAGSSLIRMNDDTEDSEISKEQKSKREQQIQNQNEQERRIRASTSNDLLRLCVQIAQRQQKCEVKIQSKDSQQQTNSEVDSDESLNSDPFDQQIQHNYITLGFIGQPNVGKSSLMNEIVTKIVSSVSKQPGHTKHFQTYFVHVNENENDSSQVKKDIELERRIQKGKSKKDQQDDDCEEDENKDEQIGTKVRIVDSPGLVFPIQCNSLEENIQLRALQVLVGTYPLSQLREPYSILRLAVDIGLIQIGDILKAYHIIGQPSKDITMKETTSVEKSEKKGTIKEYIVSAYTTGSSPSIISSDEEKLQQIWSPSELFEQMAIVKGYITTAGRPDRHRAAILFLGELTGGEGRGKERDIQQGGQSEIVYKREKKRIDKRSPDHPIGPVGMGIFDRKRQKKERKRKKKAAESGAKLSDNEDECEDDEVADDEKETGSKQSGEIVDKDS</sequence>
<dbReference type="GO" id="GO:0005525">
    <property type="term" value="F:GTP binding"/>
    <property type="evidence" value="ECO:0007669"/>
    <property type="project" value="UniProtKB-KW"/>
</dbReference>
<evidence type="ECO:0000256" key="4">
    <source>
        <dbReference type="ARBA" id="ARBA00039902"/>
    </source>
</evidence>
<evidence type="ECO:0000313" key="8">
    <source>
        <dbReference type="Proteomes" id="UP000324800"/>
    </source>
</evidence>
<dbReference type="EMBL" id="SNRW01029753">
    <property type="protein sequence ID" value="KAA6358505.1"/>
    <property type="molecule type" value="Genomic_DNA"/>
</dbReference>
<evidence type="ECO:0000259" key="6">
    <source>
        <dbReference type="Pfam" id="PF01926"/>
    </source>
</evidence>
<dbReference type="PANTHER" id="PTHR45709">
    <property type="entry name" value="LARGE SUBUNIT GTPASE 1 HOMOLOG-RELATED"/>
    <property type="match status" value="1"/>
</dbReference>
<feature type="region of interest" description="Disordered" evidence="5">
    <location>
        <begin position="1"/>
        <end position="49"/>
    </location>
</feature>
<dbReference type="OrthoDB" id="391988at2759"/>
<feature type="region of interest" description="Disordered" evidence="5">
    <location>
        <begin position="71"/>
        <end position="96"/>
    </location>
</feature>
<comment type="caution">
    <text evidence="7">The sequence shown here is derived from an EMBL/GenBank/DDBJ whole genome shotgun (WGS) entry which is preliminary data.</text>
</comment>
<feature type="region of interest" description="Disordered" evidence="5">
    <location>
        <begin position="375"/>
        <end position="451"/>
    </location>
</feature>
<keyword evidence="2" id="KW-0342">GTP-binding</keyword>
<dbReference type="PANTHER" id="PTHR45709:SF3">
    <property type="entry name" value="GUANINE NUCLEOTIDE-BINDING PROTEIN-LIKE 1"/>
    <property type="match status" value="1"/>
</dbReference>
<feature type="domain" description="G" evidence="6">
    <location>
        <begin position="108"/>
        <end position="211"/>
    </location>
</feature>
<dbReference type="AlphaFoldDB" id="A0A5J4TLZ8"/>
<accession>A0A5J4TLZ8</accession>
<organism evidence="7 8">
    <name type="scientific">Streblomastix strix</name>
    <dbReference type="NCBI Taxonomy" id="222440"/>
    <lineage>
        <taxon>Eukaryota</taxon>
        <taxon>Metamonada</taxon>
        <taxon>Preaxostyla</taxon>
        <taxon>Oxymonadida</taxon>
        <taxon>Streblomastigidae</taxon>
        <taxon>Streblomastix</taxon>
    </lineage>
</organism>
<feature type="compositionally biased region" description="Basic and acidic residues" evidence="5">
    <location>
        <begin position="375"/>
        <end position="386"/>
    </location>
</feature>
<protein>
    <recommendedName>
        <fullName evidence="4">Guanine nucleotide-binding protein-like 1</fullName>
    </recommendedName>
</protein>
<feature type="compositionally biased region" description="Basic residues" evidence="5">
    <location>
        <begin position="400"/>
        <end position="411"/>
    </location>
</feature>
<evidence type="ECO:0000313" key="7">
    <source>
        <dbReference type="EMBL" id="KAA6358505.1"/>
    </source>
</evidence>
<comment type="function">
    <text evidence="3">Possible regulatory or functional link with the histocompatibility cluster.</text>
</comment>
<dbReference type="SUPFAM" id="SSF52540">
    <property type="entry name" value="P-loop containing nucleoside triphosphate hydrolases"/>
    <property type="match status" value="1"/>
</dbReference>
<keyword evidence="1" id="KW-0547">Nucleotide-binding</keyword>
<feature type="non-terminal residue" evidence="7">
    <location>
        <position position="1"/>
    </location>
</feature>
<dbReference type="Gene3D" id="3.40.50.300">
    <property type="entry name" value="P-loop containing nucleotide triphosphate hydrolases"/>
    <property type="match status" value="1"/>
</dbReference>
<gene>
    <name evidence="7" type="ORF">EZS28_045968</name>
</gene>
<dbReference type="GO" id="GO:0003924">
    <property type="term" value="F:GTPase activity"/>
    <property type="evidence" value="ECO:0007669"/>
    <property type="project" value="InterPro"/>
</dbReference>
<dbReference type="Proteomes" id="UP000324800">
    <property type="component" value="Unassembled WGS sequence"/>
</dbReference>